<feature type="compositionally biased region" description="Low complexity" evidence="5">
    <location>
        <begin position="450"/>
        <end position="469"/>
    </location>
</feature>
<dbReference type="PANTHER" id="PTHR10015">
    <property type="entry name" value="HEAT SHOCK TRANSCRIPTION FACTOR"/>
    <property type="match status" value="1"/>
</dbReference>
<evidence type="ECO:0000313" key="7">
    <source>
        <dbReference type="EMBL" id="CAI5725508.1"/>
    </source>
</evidence>
<feature type="compositionally biased region" description="Polar residues" evidence="5">
    <location>
        <begin position="397"/>
        <end position="420"/>
    </location>
</feature>
<feature type="compositionally biased region" description="Polar residues" evidence="5">
    <location>
        <begin position="488"/>
        <end position="500"/>
    </location>
</feature>
<gene>
    <name evidence="7" type="ORF">PDE001_LOCUS3369</name>
</gene>
<dbReference type="PANTHER" id="PTHR10015:SF427">
    <property type="entry name" value="HEAT SHOCK FACTOR PROTEIN"/>
    <property type="match status" value="1"/>
</dbReference>
<dbReference type="PRINTS" id="PR00056">
    <property type="entry name" value="HSFDOMAIN"/>
</dbReference>
<keyword evidence="8" id="KW-1185">Reference proteome</keyword>
<evidence type="ECO:0000256" key="3">
    <source>
        <dbReference type="ARBA" id="ARBA00023242"/>
    </source>
</evidence>
<dbReference type="SMART" id="SM00415">
    <property type="entry name" value="HSF"/>
    <property type="match status" value="1"/>
</dbReference>
<evidence type="ECO:0000313" key="8">
    <source>
        <dbReference type="Proteomes" id="UP001162029"/>
    </source>
</evidence>
<keyword evidence="3" id="KW-0539">Nucleus</keyword>
<reference evidence="7" key="1">
    <citation type="submission" date="2022-12" db="EMBL/GenBank/DDBJ databases">
        <authorList>
            <person name="Webb A."/>
        </authorList>
    </citation>
    <scope>NUCLEOTIDE SEQUENCE</scope>
    <source>
        <strain evidence="7">Pd1</strain>
    </source>
</reference>
<sequence length="542" mass="60024">MESPAIITWSHEGTAFQIIQPEELACQILPKYFKHNKVSSFQRQLNYFGFKKWTKTQTNICTFSHPFFVRADKDRMKLIKRKERANSAVMSAAMAATITSNPIDIMSRIHAQEKARAQNDLHFEAQDLAGQIPTQQVLKRQKSNTLSGCKRAGTPAEQEFELEMEARVSSAANSVSTHQQFTHMRKIAEAKESSEIYSYLPAHGKRQSLPHVLPLGFGDAFGTSMNVNATGGVGNDGFRSLSANILGRRKSDQLLNFCNNTGGSSGNKGVSISQIEDFMASSSTAASQQTLLASNIKNDAPVVLPVSSNSAHYAYELQQQRQLRQQVNRQQHFGSGGYGYGVKSQPSSGWPTSIKSESTSRWQTSVNANSSSAGNTSYQLQPQNHSMMMPLKFGGSNARQNTNPLFQDNVIGSTDFSHTASEGDRKLQQRSLTSYPQQYQSHQGQVASYQQHQQNGQQEQDDQQQSTQQPRDYIDVLLESAGVDDNLPPQSSTMLLSESWNGHPENDPSSAVSVGSFAFVQTQQQLQLSPMTDMPHNPVQRF</sequence>
<dbReference type="AlphaFoldDB" id="A0AAV0TTD4"/>
<feature type="domain" description="HSF-type DNA-binding" evidence="6">
    <location>
        <begin position="2"/>
        <end position="82"/>
    </location>
</feature>
<evidence type="ECO:0000256" key="5">
    <source>
        <dbReference type="SAM" id="MobiDB-lite"/>
    </source>
</evidence>
<organism evidence="7 8">
    <name type="scientific">Peronospora destructor</name>
    <dbReference type="NCBI Taxonomy" id="86335"/>
    <lineage>
        <taxon>Eukaryota</taxon>
        <taxon>Sar</taxon>
        <taxon>Stramenopiles</taxon>
        <taxon>Oomycota</taxon>
        <taxon>Peronosporomycetes</taxon>
        <taxon>Peronosporales</taxon>
        <taxon>Peronosporaceae</taxon>
        <taxon>Peronospora</taxon>
    </lineage>
</organism>
<dbReference type="EMBL" id="CANTFM010000571">
    <property type="protein sequence ID" value="CAI5725508.1"/>
    <property type="molecule type" value="Genomic_DNA"/>
</dbReference>
<dbReference type="InterPro" id="IPR036390">
    <property type="entry name" value="WH_DNA-bd_sf"/>
</dbReference>
<evidence type="ECO:0000256" key="4">
    <source>
        <dbReference type="RuleBase" id="RU004020"/>
    </source>
</evidence>
<name>A0AAV0TTD4_9STRA</name>
<dbReference type="GO" id="GO:0043565">
    <property type="term" value="F:sequence-specific DNA binding"/>
    <property type="evidence" value="ECO:0007669"/>
    <property type="project" value="InterPro"/>
</dbReference>
<dbReference type="GO" id="GO:0005634">
    <property type="term" value="C:nucleus"/>
    <property type="evidence" value="ECO:0007669"/>
    <property type="project" value="UniProtKB-SubCell"/>
</dbReference>
<comment type="subcellular location">
    <subcellularLocation>
        <location evidence="1">Nucleus</location>
    </subcellularLocation>
</comment>
<dbReference type="Proteomes" id="UP001162029">
    <property type="component" value="Unassembled WGS sequence"/>
</dbReference>
<comment type="similarity">
    <text evidence="4">Belongs to the HSF family.</text>
</comment>
<evidence type="ECO:0000259" key="6">
    <source>
        <dbReference type="SMART" id="SM00415"/>
    </source>
</evidence>
<keyword evidence="2" id="KW-0238">DNA-binding</keyword>
<dbReference type="InterPro" id="IPR036388">
    <property type="entry name" value="WH-like_DNA-bd_sf"/>
</dbReference>
<feature type="compositionally biased region" description="Polar residues" evidence="5">
    <location>
        <begin position="429"/>
        <end position="449"/>
    </location>
</feature>
<dbReference type="GO" id="GO:0003700">
    <property type="term" value="F:DNA-binding transcription factor activity"/>
    <property type="evidence" value="ECO:0007669"/>
    <property type="project" value="InterPro"/>
</dbReference>
<accession>A0AAV0TTD4</accession>
<dbReference type="InterPro" id="IPR000232">
    <property type="entry name" value="HSF_DNA-bd"/>
</dbReference>
<dbReference type="FunFam" id="1.10.10.10:FF:000286">
    <property type="entry name" value="Heat shock transcription factor"/>
    <property type="match status" value="1"/>
</dbReference>
<feature type="region of interest" description="Disordered" evidence="5">
    <location>
        <begin position="332"/>
        <end position="469"/>
    </location>
</feature>
<evidence type="ECO:0000256" key="2">
    <source>
        <dbReference type="ARBA" id="ARBA00023125"/>
    </source>
</evidence>
<feature type="compositionally biased region" description="Polar residues" evidence="5">
    <location>
        <begin position="344"/>
        <end position="386"/>
    </location>
</feature>
<dbReference type="Pfam" id="PF00447">
    <property type="entry name" value="HSF_DNA-bind"/>
    <property type="match status" value="1"/>
</dbReference>
<dbReference type="Gene3D" id="1.10.10.10">
    <property type="entry name" value="Winged helix-like DNA-binding domain superfamily/Winged helix DNA-binding domain"/>
    <property type="match status" value="1"/>
</dbReference>
<protein>
    <recommendedName>
        <fullName evidence="6">HSF-type DNA-binding domain-containing protein</fullName>
    </recommendedName>
</protein>
<proteinExistence type="inferred from homology"/>
<comment type="caution">
    <text evidence="7">The sequence shown here is derived from an EMBL/GenBank/DDBJ whole genome shotgun (WGS) entry which is preliminary data.</text>
</comment>
<dbReference type="SUPFAM" id="SSF46785">
    <property type="entry name" value="Winged helix' DNA-binding domain"/>
    <property type="match status" value="1"/>
</dbReference>
<evidence type="ECO:0000256" key="1">
    <source>
        <dbReference type="ARBA" id="ARBA00004123"/>
    </source>
</evidence>
<feature type="region of interest" description="Disordered" evidence="5">
    <location>
        <begin position="482"/>
        <end position="512"/>
    </location>
</feature>